<reference evidence="1" key="1">
    <citation type="submission" date="2022-10" db="EMBL/GenBank/DDBJ databases">
        <authorList>
            <person name="Chen Y."/>
            <person name="Dougan E. K."/>
            <person name="Chan C."/>
            <person name="Rhodes N."/>
            <person name="Thang M."/>
        </authorList>
    </citation>
    <scope>NUCLEOTIDE SEQUENCE</scope>
</reference>
<name>A0A9P1DFD0_9DINO</name>
<comment type="caution">
    <text evidence="1">The sequence shown here is derived from an EMBL/GenBank/DDBJ whole genome shotgun (WGS) entry which is preliminary data.</text>
</comment>
<dbReference type="EMBL" id="CAMXCT030004285">
    <property type="protein sequence ID" value="CAL4795759.1"/>
    <property type="molecule type" value="Genomic_DNA"/>
</dbReference>
<keyword evidence="3" id="KW-1185">Reference proteome</keyword>
<organism evidence="1">
    <name type="scientific">Cladocopium goreaui</name>
    <dbReference type="NCBI Taxonomy" id="2562237"/>
    <lineage>
        <taxon>Eukaryota</taxon>
        <taxon>Sar</taxon>
        <taxon>Alveolata</taxon>
        <taxon>Dinophyceae</taxon>
        <taxon>Suessiales</taxon>
        <taxon>Symbiodiniaceae</taxon>
        <taxon>Cladocopium</taxon>
    </lineage>
</organism>
<dbReference type="EMBL" id="CAMXCT010004285">
    <property type="protein sequence ID" value="CAI4008447.1"/>
    <property type="molecule type" value="Genomic_DNA"/>
</dbReference>
<sequence length="169" mass="18408">MRYVFLSSCGKCAKIALQICEDVLRILKHAALKGQPTHGSATRDGAALEAAERRKHRAYPELLRGGPQRLLVLGAETGGRWSRDCFSLMRILLTARSRRTPSLVRRAMCSGWQRRWWALLACAVQRAVAMSATSAPWASTPPTPATPPCPLAILSLADFAGPSRLGFPA</sequence>
<protein>
    <submittedName>
        <fullName evidence="1">Uncharacterized protein</fullName>
    </submittedName>
</protein>
<proteinExistence type="predicted"/>
<reference evidence="2 3" key="2">
    <citation type="submission" date="2024-05" db="EMBL/GenBank/DDBJ databases">
        <authorList>
            <person name="Chen Y."/>
            <person name="Shah S."/>
            <person name="Dougan E. K."/>
            <person name="Thang M."/>
            <person name="Chan C."/>
        </authorList>
    </citation>
    <scope>NUCLEOTIDE SEQUENCE [LARGE SCALE GENOMIC DNA]</scope>
</reference>
<evidence type="ECO:0000313" key="1">
    <source>
        <dbReference type="EMBL" id="CAI4008447.1"/>
    </source>
</evidence>
<gene>
    <name evidence="1" type="ORF">C1SCF055_LOCUS33890</name>
</gene>
<accession>A0A9P1DFD0</accession>
<dbReference type="EMBL" id="CAMXCT020004285">
    <property type="protein sequence ID" value="CAL1161822.1"/>
    <property type="molecule type" value="Genomic_DNA"/>
</dbReference>
<evidence type="ECO:0000313" key="2">
    <source>
        <dbReference type="EMBL" id="CAL4795759.1"/>
    </source>
</evidence>
<dbReference type="Proteomes" id="UP001152797">
    <property type="component" value="Unassembled WGS sequence"/>
</dbReference>
<evidence type="ECO:0000313" key="3">
    <source>
        <dbReference type="Proteomes" id="UP001152797"/>
    </source>
</evidence>
<dbReference type="OrthoDB" id="413651at2759"/>
<dbReference type="AlphaFoldDB" id="A0A9P1DFD0"/>